<proteinExistence type="inferred from homology"/>
<dbReference type="Pfam" id="PF00577">
    <property type="entry name" value="Usher"/>
    <property type="match status" value="1"/>
</dbReference>
<dbReference type="InterPro" id="IPR037224">
    <property type="entry name" value="PapC_N_sf"/>
</dbReference>
<evidence type="ECO:0000256" key="5">
    <source>
        <dbReference type="ARBA" id="ARBA00022692"/>
    </source>
</evidence>
<keyword evidence="7 9" id="KW-0472">Membrane</keyword>
<comment type="similarity">
    <text evidence="2 9">Belongs to the fimbrial export usher family.</text>
</comment>
<reference evidence="12 13" key="1">
    <citation type="submission" date="2022-03" db="EMBL/GenBank/DDBJ databases">
        <title>Ignatzschineria rhizosphaerae HR5S32.</title>
        <authorList>
            <person name="Sun J.Q."/>
            <person name="Feng J.Y."/>
        </authorList>
    </citation>
    <scope>NUCLEOTIDE SEQUENCE [LARGE SCALE GENOMIC DNA]</scope>
    <source>
        <strain evidence="12 13">HR5S32</strain>
    </source>
</reference>
<evidence type="ECO:0000256" key="4">
    <source>
        <dbReference type="ARBA" id="ARBA00022452"/>
    </source>
</evidence>
<dbReference type="Gene3D" id="3.10.20.410">
    <property type="match status" value="1"/>
</dbReference>
<evidence type="ECO:0000256" key="1">
    <source>
        <dbReference type="ARBA" id="ARBA00004571"/>
    </source>
</evidence>
<dbReference type="Gene3D" id="2.60.40.3110">
    <property type="match status" value="1"/>
</dbReference>
<organism evidence="12 13">
    <name type="scientific">Ignatzschineria rhizosphaerae</name>
    <dbReference type="NCBI Taxonomy" id="2923279"/>
    <lineage>
        <taxon>Bacteria</taxon>
        <taxon>Pseudomonadati</taxon>
        <taxon>Pseudomonadota</taxon>
        <taxon>Gammaproteobacteria</taxon>
        <taxon>Cardiobacteriales</taxon>
        <taxon>Ignatzschineriaceae</taxon>
        <taxon>Ignatzschineria</taxon>
    </lineage>
</organism>
<name>A0ABY3X090_9GAMM</name>
<dbReference type="PROSITE" id="PS01151">
    <property type="entry name" value="FIMBRIAL_USHER"/>
    <property type="match status" value="1"/>
</dbReference>
<dbReference type="Pfam" id="PF13953">
    <property type="entry name" value="PapC_C"/>
    <property type="match status" value="1"/>
</dbReference>
<dbReference type="InterPro" id="IPR018030">
    <property type="entry name" value="Fimbrial_membr_usher_CS"/>
</dbReference>
<protein>
    <submittedName>
        <fullName evidence="12">Fimbrial biogenesis outer membrane usher protein</fullName>
    </submittedName>
</protein>
<dbReference type="EMBL" id="CP093379">
    <property type="protein sequence ID" value="UNM96298.1"/>
    <property type="molecule type" value="Genomic_DNA"/>
</dbReference>
<dbReference type="InterPro" id="IPR025949">
    <property type="entry name" value="PapC-like_C"/>
</dbReference>
<gene>
    <name evidence="12" type="ORF">MMG00_14070</name>
</gene>
<accession>A0ABY3X090</accession>
<dbReference type="RefSeq" id="WP_242149592.1">
    <property type="nucleotide sequence ID" value="NZ_CP093379.1"/>
</dbReference>
<keyword evidence="3 9" id="KW-0813">Transport</keyword>
<keyword evidence="8 9" id="KW-0998">Cell outer membrane</keyword>
<dbReference type="Proteomes" id="UP000829542">
    <property type="component" value="Chromosome"/>
</dbReference>
<comment type="subcellular location">
    <subcellularLocation>
        <location evidence="1 9">Cell outer membrane</location>
        <topology evidence="1 9">Multi-pass membrane protein</topology>
    </subcellularLocation>
</comment>
<keyword evidence="4" id="KW-1134">Transmembrane beta strand</keyword>
<evidence type="ECO:0000256" key="6">
    <source>
        <dbReference type="ARBA" id="ARBA00022729"/>
    </source>
</evidence>
<evidence type="ECO:0000313" key="12">
    <source>
        <dbReference type="EMBL" id="UNM96298.1"/>
    </source>
</evidence>
<dbReference type="PANTHER" id="PTHR30451:SF4">
    <property type="entry name" value="OUTER MEMBRANE USHER PROTEIN YQIG-RELATED"/>
    <property type="match status" value="1"/>
</dbReference>
<dbReference type="InterPro" id="IPR043142">
    <property type="entry name" value="PapC-like_C_sf"/>
</dbReference>
<evidence type="ECO:0000256" key="3">
    <source>
        <dbReference type="ARBA" id="ARBA00022448"/>
    </source>
</evidence>
<keyword evidence="6" id="KW-0732">Signal</keyword>
<evidence type="ECO:0000259" key="10">
    <source>
        <dbReference type="Pfam" id="PF13953"/>
    </source>
</evidence>
<feature type="domain" description="PapC-like C-terminal" evidence="10">
    <location>
        <begin position="765"/>
        <end position="819"/>
    </location>
</feature>
<keyword evidence="9" id="KW-1029">Fimbrium biogenesis</keyword>
<dbReference type="SUPFAM" id="SSF141729">
    <property type="entry name" value="FimD N-terminal domain-like"/>
    <property type="match status" value="1"/>
</dbReference>
<keyword evidence="13" id="KW-1185">Reference proteome</keyword>
<feature type="domain" description="PapC N-terminal" evidence="11">
    <location>
        <begin position="28"/>
        <end position="178"/>
    </location>
</feature>
<dbReference type="InterPro" id="IPR042186">
    <property type="entry name" value="FimD_plug_dom"/>
</dbReference>
<evidence type="ECO:0000256" key="2">
    <source>
        <dbReference type="ARBA" id="ARBA00008064"/>
    </source>
</evidence>
<dbReference type="PANTHER" id="PTHR30451">
    <property type="entry name" value="OUTER MEMBRANE USHER PROTEIN"/>
    <property type="match status" value="1"/>
</dbReference>
<sequence>MNIWSQDCRLMMSFIFLFFSLKVAYSFEFDPRALAGIDPSELDNVDLSAFSGESGQLTGEYSLEVTVNDQRVISGQKASFYLDHEENRVCFTSDFIEQLPIRDRYYRTLKRDVIHEMNGKACLGLENLDEAIAVDYYRENQHLNIQMPQKFLHDIDEYWVAPRNRDDGISGLVLDYSLLWNYNNYKYGGQRESSTTISSYGSVGANIGRFRIRSNYQYSRFNNGYSQFDWTQTYIFTDIARLNAKLYAGELYSRNNLFDSVRFKGISLYTDEEMMPAYLRGYAPQIIGTASTNAIVNIKQNGAIIKTVQVPPGPFVISDLPSYVSGTVEVEVDEDGVIRSYQVDVASVPFLTRKGSMRYSINIGRLEPLYRVDRVDTGLISADASYGLTSNISLIGGVQHTTNGEYRAFNLGLGINMMQFGALSIDITQSSSRMNRSDEWQKGYRYSFNYAKLFTTSTSLNITGFKNSNIHFRTLQNYIDMKSNSAHLSLEKERISISLMQYIKPWDLSISASMVRGRYWNREKLTNYNISFNKTIRQGLLSGSSINLSFAKNRTEYGMKEESVSLYMTIPLDGSKDERIQYNSRYSRGQKMWDNQLTYRSNAAFGGNYSIATRMLHHHDYSRNTEYSLNGSYDRNTRYGRLMTSASYAEDKHSVTAGFDGSITVTQHGIATHSKVMDDDARLIIDAGASGVTIKGTHNKTNIFGLAGLGIPSYQQMTYRVDNDDIPENVELLDSVIKTAASDGAIVYHSLGAVKGEKAVTSIQLVDGAYPPFGAVVYRHDGVKNEVAIVAEQGLTYLSGIDRHAKFTVEWGAQLCQLKITSLEPSALQNLTCYFNEEL</sequence>
<evidence type="ECO:0000256" key="7">
    <source>
        <dbReference type="ARBA" id="ARBA00023136"/>
    </source>
</evidence>
<dbReference type="Gene3D" id="2.60.40.2610">
    <property type="entry name" value="Outer membrane usher protein FimD, plug domain"/>
    <property type="match status" value="1"/>
</dbReference>
<dbReference type="InterPro" id="IPR025885">
    <property type="entry name" value="PapC_N"/>
</dbReference>
<evidence type="ECO:0000256" key="8">
    <source>
        <dbReference type="ARBA" id="ARBA00023237"/>
    </source>
</evidence>
<dbReference type="InterPro" id="IPR000015">
    <property type="entry name" value="Fimb_usher"/>
</dbReference>
<evidence type="ECO:0000259" key="11">
    <source>
        <dbReference type="Pfam" id="PF13954"/>
    </source>
</evidence>
<keyword evidence="5 9" id="KW-0812">Transmembrane</keyword>
<evidence type="ECO:0000256" key="9">
    <source>
        <dbReference type="RuleBase" id="RU003884"/>
    </source>
</evidence>
<dbReference type="Pfam" id="PF13954">
    <property type="entry name" value="PapC_N"/>
    <property type="match status" value="1"/>
</dbReference>
<dbReference type="Gene3D" id="2.60.40.2070">
    <property type="match status" value="1"/>
</dbReference>
<evidence type="ECO:0000313" key="13">
    <source>
        <dbReference type="Proteomes" id="UP000829542"/>
    </source>
</evidence>